<dbReference type="InterPro" id="IPR002491">
    <property type="entry name" value="ABC_transptr_periplasmic_BD"/>
</dbReference>
<organism evidence="2 3">
    <name type="scientific">Reichenbachiella agarivorans</name>
    <dbReference type="NCBI Taxonomy" id="2979464"/>
    <lineage>
        <taxon>Bacteria</taxon>
        <taxon>Pseudomonadati</taxon>
        <taxon>Bacteroidota</taxon>
        <taxon>Cytophagia</taxon>
        <taxon>Cytophagales</taxon>
        <taxon>Reichenbachiellaceae</taxon>
        <taxon>Reichenbachiella</taxon>
    </lineage>
</organism>
<name>A0ABY6CNP6_9BACT</name>
<dbReference type="Gene3D" id="3.40.50.1980">
    <property type="entry name" value="Nitrogenase molybdenum iron protein domain"/>
    <property type="match status" value="2"/>
</dbReference>
<dbReference type="Pfam" id="PF01497">
    <property type="entry name" value="Peripla_BP_2"/>
    <property type="match status" value="1"/>
</dbReference>
<dbReference type="RefSeq" id="WP_262309583.1">
    <property type="nucleotide sequence ID" value="NZ_CP106679.1"/>
</dbReference>
<sequence>MKNLVPFLIVFGFWACQPNETHTTTSEPNVGIVQYAERFSIESMEGYRIITVNQPWQGNEDALTYMIYDDSIPEGEAYHHFIPIKYPVNSLVSNSTTHLSFLEILGVEEKLKGFAQTQYIYSSKINQLLDAQHMVEIGSEGKIDVEQVLNLKADIVLAFVARGENRQLEKLQELGQTIVLTPDYMENTVLGRAEWIKFVGYLTGKEKESEAYFDQVVLAYDSLLAMVTEVNRPTVYSGTLYGGTWFMPAGNNYNGMMINDAGGNYLWSDDQGNGWLNLDFEAVYAKAHDADFWIGAANYESLADIVAADERYADFKAFKTGQVYTYTKRSTANGGNDYFESGNANPHLLLADHIKILHPELLPDYELYYYKKLE</sequence>
<keyword evidence="3" id="KW-1185">Reference proteome</keyword>
<dbReference type="PANTHER" id="PTHR30535:SF34">
    <property type="entry name" value="MOLYBDATE-BINDING PROTEIN MOLA"/>
    <property type="match status" value="1"/>
</dbReference>
<dbReference type="SUPFAM" id="SSF53807">
    <property type="entry name" value="Helical backbone' metal receptor"/>
    <property type="match status" value="1"/>
</dbReference>
<protein>
    <submittedName>
        <fullName evidence="2">ABC transporter substrate-binding protein</fullName>
    </submittedName>
</protein>
<dbReference type="InterPro" id="IPR050902">
    <property type="entry name" value="ABC_Transporter_SBP"/>
</dbReference>
<dbReference type="PROSITE" id="PS50983">
    <property type="entry name" value="FE_B12_PBP"/>
    <property type="match status" value="1"/>
</dbReference>
<evidence type="ECO:0000259" key="1">
    <source>
        <dbReference type="PROSITE" id="PS50983"/>
    </source>
</evidence>
<dbReference type="PANTHER" id="PTHR30535">
    <property type="entry name" value="VITAMIN B12-BINDING PROTEIN"/>
    <property type="match status" value="1"/>
</dbReference>
<evidence type="ECO:0000313" key="2">
    <source>
        <dbReference type="EMBL" id="UXP32147.1"/>
    </source>
</evidence>
<reference evidence="2" key="1">
    <citation type="submission" date="2022-09" db="EMBL/GenBank/DDBJ databases">
        <title>Comparative genomics and taxonomic characterization of three novel marine species of genus Reichenbachiella exhibiting antioxidant and polysaccharide degradation activities.</title>
        <authorList>
            <person name="Muhammad N."/>
            <person name="Lee Y.-J."/>
            <person name="Ko J."/>
            <person name="Kim S.-G."/>
        </authorList>
    </citation>
    <scope>NUCLEOTIDE SEQUENCE</scope>
    <source>
        <strain evidence="2">BKB1-1</strain>
    </source>
</reference>
<dbReference type="Proteomes" id="UP001065174">
    <property type="component" value="Chromosome"/>
</dbReference>
<evidence type="ECO:0000313" key="3">
    <source>
        <dbReference type="Proteomes" id="UP001065174"/>
    </source>
</evidence>
<gene>
    <name evidence="2" type="ORF">N6H18_17535</name>
</gene>
<dbReference type="CDD" id="cd01141">
    <property type="entry name" value="TroA_d"/>
    <property type="match status" value="1"/>
</dbReference>
<dbReference type="EMBL" id="CP106679">
    <property type="protein sequence ID" value="UXP32147.1"/>
    <property type="molecule type" value="Genomic_DNA"/>
</dbReference>
<feature type="domain" description="Fe/B12 periplasmic-binding" evidence="1">
    <location>
        <begin position="90"/>
        <end position="361"/>
    </location>
</feature>
<accession>A0ABY6CNP6</accession>
<proteinExistence type="predicted"/>